<organism evidence="5 6">
    <name type="scientific">Methylobacterium symbioticum</name>
    <dbReference type="NCBI Taxonomy" id="2584084"/>
    <lineage>
        <taxon>Bacteria</taxon>
        <taxon>Pseudomonadati</taxon>
        <taxon>Pseudomonadota</taxon>
        <taxon>Alphaproteobacteria</taxon>
        <taxon>Hyphomicrobiales</taxon>
        <taxon>Methylobacteriaceae</taxon>
        <taxon>Methylobacterium</taxon>
    </lineage>
</organism>
<sequence>MDSLSLILDTFAPIAGRRILDIGCGPGILAKALAAEGAAVTGIDPGEAAIRAARSRVPAGRFEQASAEALPFPDAGFDGAVILNALHHVPDPRAALAEAARVVGPDRPIVVVEPLAEGSFFAALKPIEDETEIRAAAQAAIAAAIASGAFACRRDVTFARHETFADLPAFLARVTAVDPARQAAIEADADGIAAAFEAAATRTPAGYGLTQPLRAHILVPAA</sequence>
<keyword evidence="1 5" id="KW-0489">Methyltransferase</keyword>
<dbReference type="EMBL" id="CABFPH010000052">
    <property type="protein sequence ID" value="VUD72867.1"/>
    <property type="molecule type" value="Genomic_DNA"/>
</dbReference>
<dbReference type="InterPro" id="IPR013216">
    <property type="entry name" value="Methyltransf_11"/>
</dbReference>
<evidence type="ECO:0000259" key="4">
    <source>
        <dbReference type="Pfam" id="PF08241"/>
    </source>
</evidence>
<keyword evidence="2 5" id="KW-0808">Transferase</keyword>
<dbReference type="SUPFAM" id="SSF53335">
    <property type="entry name" value="S-adenosyl-L-methionine-dependent methyltransferases"/>
    <property type="match status" value="1"/>
</dbReference>
<dbReference type="EC" id="2.1.1.-" evidence="5"/>
<keyword evidence="6" id="KW-1185">Reference proteome</keyword>
<dbReference type="Gene3D" id="3.40.50.150">
    <property type="entry name" value="Vaccinia Virus protein VP39"/>
    <property type="match status" value="1"/>
</dbReference>
<dbReference type="Pfam" id="PF08241">
    <property type="entry name" value="Methyltransf_11"/>
    <property type="match status" value="1"/>
</dbReference>
<dbReference type="AlphaFoldDB" id="A0A509EEU9"/>
<evidence type="ECO:0000256" key="1">
    <source>
        <dbReference type="ARBA" id="ARBA00022603"/>
    </source>
</evidence>
<feature type="domain" description="Methyltransferase type 11" evidence="4">
    <location>
        <begin position="20"/>
        <end position="106"/>
    </location>
</feature>
<dbReference type="InterPro" id="IPR029063">
    <property type="entry name" value="SAM-dependent_MTases_sf"/>
</dbReference>
<gene>
    <name evidence="5" type="primary">ycgJ_1</name>
    <name evidence="5" type="ORF">MET9862_03472</name>
</gene>
<name>A0A509EEU9_9HYPH</name>
<evidence type="ECO:0000256" key="2">
    <source>
        <dbReference type="ARBA" id="ARBA00022679"/>
    </source>
</evidence>
<dbReference type="PANTHER" id="PTHR43464:SF19">
    <property type="entry name" value="UBIQUINONE BIOSYNTHESIS O-METHYLTRANSFERASE, MITOCHONDRIAL"/>
    <property type="match status" value="1"/>
</dbReference>
<reference evidence="5 6" key="1">
    <citation type="submission" date="2019-06" db="EMBL/GenBank/DDBJ databases">
        <authorList>
            <person name="Rodrigo-Torres L."/>
            <person name="Arahal R. D."/>
            <person name="Lucena T."/>
        </authorList>
    </citation>
    <scope>NUCLEOTIDE SEQUENCE [LARGE SCALE GENOMIC DNA]</scope>
    <source>
        <strain evidence="5 6">SB0023/3</strain>
    </source>
</reference>
<keyword evidence="3" id="KW-0949">S-adenosyl-L-methionine</keyword>
<evidence type="ECO:0000256" key="3">
    <source>
        <dbReference type="ARBA" id="ARBA00022691"/>
    </source>
</evidence>
<dbReference type="CDD" id="cd02440">
    <property type="entry name" value="AdoMet_MTases"/>
    <property type="match status" value="1"/>
</dbReference>
<dbReference type="Proteomes" id="UP000410984">
    <property type="component" value="Unassembled WGS sequence"/>
</dbReference>
<evidence type="ECO:0000313" key="6">
    <source>
        <dbReference type="Proteomes" id="UP000410984"/>
    </source>
</evidence>
<proteinExistence type="predicted"/>
<dbReference type="GO" id="GO:0032259">
    <property type="term" value="P:methylation"/>
    <property type="evidence" value="ECO:0007669"/>
    <property type="project" value="UniProtKB-KW"/>
</dbReference>
<dbReference type="PANTHER" id="PTHR43464">
    <property type="entry name" value="METHYLTRANSFERASE"/>
    <property type="match status" value="1"/>
</dbReference>
<dbReference type="GO" id="GO:0008757">
    <property type="term" value="F:S-adenosylmethionine-dependent methyltransferase activity"/>
    <property type="evidence" value="ECO:0007669"/>
    <property type="project" value="InterPro"/>
</dbReference>
<evidence type="ECO:0000313" key="5">
    <source>
        <dbReference type="EMBL" id="VUD72867.1"/>
    </source>
</evidence>
<accession>A0A509EEU9</accession>
<protein>
    <submittedName>
        <fullName evidence="5">Putative methyltransferase YcgJ</fullName>
        <ecNumber evidence="5">2.1.1.-</ecNumber>
    </submittedName>
</protein>